<evidence type="ECO:0000313" key="6">
    <source>
        <dbReference type="Proteomes" id="UP000078555"/>
    </source>
</evidence>
<evidence type="ECO:0000256" key="2">
    <source>
        <dbReference type="SAM" id="SignalP"/>
    </source>
</evidence>
<feature type="region of interest" description="Disordered" evidence="1">
    <location>
        <begin position="172"/>
        <end position="310"/>
    </location>
</feature>
<evidence type="ECO:0000313" key="4">
    <source>
        <dbReference type="EMBL" id="SBT33618.1"/>
    </source>
</evidence>
<dbReference type="AlphaFoldDB" id="A0A1A8YPC1"/>
<reference evidence="3" key="1">
    <citation type="submission" date="2016-05" db="EMBL/GenBank/DDBJ databases">
        <authorList>
            <person name="Lavstsen T."/>
            <person name="Jespersen J.S."/>
        </authorList>
    </citation>
    <scope>NUCLEOTIDE SEQUENCE [LARGE SCALE GENOMIC DNA]</scope>
</reference>
<gene>
    <name evidence="3" type="ORF">POVWA1_016210</name>
    <name evidence="4" type="ORF">POVWA2_015710</name>
</gene>
<evidence type="ECO:0000256" key="1">
    <source>
        <dbReference type="SAM" id="MobiDB-lite"/>
    </source>
</evidence>
<feature type="compositionally biased region" description="Acidic residues" evidence="1">
    <location>
        <begin position="295"/>
        <end position="310"/>
    </location>
</feature>
<evidence type="ECO:0008006" key="7">
    <source>
        <dbReference type="Google" id="ProtNLM"/>
    </source>
</evidence>
<feature type="compositionally biased region" description="Basic and acidic residues" evidence="1">
    <location>
        <begin position="189"/>
        <end position="235"/>
    </location>
</feature>
<feature type="compositionally biased region" description="Acidic residues" evidence="1">
    <location>
        <begin position="172"/>
        <end position="188"/>
    </location>
</feature>
<reference evidence="5 6" key="2">
    <citation type="submission" date="2016-05" db="EMBL/GenBank/DDBJ databases">
        <authorList>
            <person name="Naeem Raeece"/>
        </authorList>
    </citation>
    <scope>NUCLEOTIDE SEQUENCE [LARGE SCALE GENOMIC DNA]</scope>
</reference>
<proteinExistence type="predicted"/>
<accession>A0A1A8YPC1</accession>
<keyword evidence="2" id="KW-0732">Signal</keyword>
<organism evidence="3 6">
    <name type="scientific">Plasmodium ovale wallikeri</name>
    <dbReference type="NCBI Taxonomy" id="864142"/>
    <lineage>
        <taxon>Eukaryota</taxon>
        <taxon>Sar</taxon>
        <taxon>Alveolata</taxon>
        <taxon>Apicomplexa</taxon>
        <taxon>Aconoidasida</taxon>
        <taxon>Haemosporida</taxon>
        <taxon>Plasmodiidae</taxon>
        <taxon>Plasmodium</taxon>
        <taxon>Plasmodium (Plasmodium)</taxon>
    </lineage>
</organism>
<dbReference type="Proteomes" id="UP000078550">
    <property type="component" value="Unassembled WGS sequence"/>
</dbReference>
<evidence type="ECO:0000313" key="5">
    <source>
        <dbReference type="Proteomes" id="UP000078550"/>
    </source>
</evidence>
<dbReference type="EMBL" id="FLRD01000052">
    <property type="protein sequence ID" value="SBT33252.1"/>
    <property type="molecule type" value="Genomic_DNA"/>
</dbReference>
<feature type="compositionally biased region" description="Basic and acidic residues" evidence="1">
    <location>
        <begin position="271"/>
        <end position="292"/>
    </location>
</feature>
<feature type="chain" id="PRO_5015059853" description="PH domain-containing protein" evidence="2">
    <location>
        <begin position="19"/>
        <end position="310"/>
    </location>
</feature>
<dbReference type="EMBL" id="FLRE01000064">
    <property type="protein sequence ID" value="SBT33618.1"/>
    <property type="molecule type" value="Genomic_DNA"/>
</dbReference>
<feature type="signal peptide" evidence="2">
    <location>
        <begin position="1"/>
        <end position="18"/>
    </location>
</feature>
<name>A0A1A8YPC1_PLAOA</name>
<protein>
    <recommendedName>
        <fullName evidence="7">PH domain-containing protein</fullName>
    </recommendedName>
</protein>
<keyword evidence="6" id="KW-1185">Reference proteome</keyword>
<dbReference type="Proteomes" id="UP000078555">
    <property type="component" value="Unassembled WGS sequence"/>
</dbReference>
<evidence type="ECO:0000313" key="3">
    <source>
        <dbReference type="EMBL" id="SBT33252.1"/>
    </source>
</evidence>
<sequence length="310" mass="35514">MHALKLLFPVCFLHMLLSTSAPIFFNRNIDKWTRELLKVSKNEYSNSKEISLLTDRKYCGQSLNHMAGLVLEKSDKEAKLIIEGSIIYNKLILKLGNIKEKEINIQDIILPVETLSNKCINIRQVKSADDSTILCLASKVLRNFWINSITDAVLCKLTKSMGKLPEFNYALEEGETGSENKDEETDVEGDGKENGESNREDEEKMDEKTDGKTDGKYEDGEKRKKKEQIRNKLISEEFDDERENEQRGLKLRIAKSKFGQPNIKINGKNVQDLKKEGSEKEEKNTENRKNIEPVETMENEDSDTDVDSED</sequence>